<sequence>MNFEKARRLVSDLVRVNERYARDGHYRNDVRERLGRTVSRVDVGVARRERDRAPLAARPFEGLVETSLALAGIRTVDREPEVVLVVDELREGAAFAGVQTALAVALALGARLDRSVRVVMVRWTTPGNSAAAAEALVADRFPESRADGRPGVRVVRREDVLDTEFGRDDVWIATHWKTAHPLDVAVTAGVVPHDRVAYLVQDYEPGFSPWSTEYAVAASTYRAGFRMLVNSEPLRKYLADVEDLDVPPERTFAPHLDVELLERVAAARQHEDVVRVLFYGRPSKHRNLFRLGVAALRVAVQELAADGIRVEFHSAGEQHGDVELDGGRGDVKLVSHGTMPWDDYFRFIASTNVVLSLQHSPHPSHPPFDGAISGARVVTNEFRGTREHLHPNLAAVPADARSLGLAVADAVRRAAAEGPTGFAPLAEHALGGPLDAAVDALATAIEHDGQHHHEESTR</sequence>
<evidence type="ECO:0000313" key="3">
    <source>
        <dbReference type="EMBL" id="MEK0172653.1"/>
    </source>
</evidence>
<feature type="domain" description="WsaF N-terminal" evidence="1">
    <location>
        <begin position="84"/>
        <end position="224"/>
    </location>
</feature>
<evidence type="ECO:0000259" key="1">
    <source>
        <dbReference type="Pfam" id="PF21374"/>
    </source>
</evidence>
<proteinExistence type="predicted"/>
<dbReference type="EMBL" id="JBBLYY010000069">
    <property type="protein sequence ID" value="MEK0172653.1"/>
    <property type="molecule type" value="Genomic_DNA"/>
</dbReference>
<organism evidence="3 4">
    <name type="scientific">Curtobacterium citreum</name>
    <dbReference type="NCBI Taxonomy" id="2036"/>
    <lineage>
        <taxon>Bacteria</taxon>
        <taxon>Bacillati</taxon>
        <taxon>Actinomycetota</taxon>
        <taxon>Actinomycetes</taxon>
        <taxon>Micrococcales</taxon>
        <taxon>Microbacteriaceae</taxon>
        <taxon>Curtobacterium</taxon>
    </lineage>
</organism>
<dbReference type="Gene3D" id="3.40.50.11090">
    <property type="match status" value="1"/>
</dbReference>
<keyword evidence="4" id="KW-1185">Reference proteome</keyword>
<dbReference type="Pfam" id="PF21374">
    <property type="entry name" value="WsaF_N"/>
    <property type="match status" value="1"/>
</dbReference>
<evidence type="ECO:0000313" key="4">
    <source>
        <dbReference type="Proteomes" id="UP001370299"/>
    </source>
</evidence>
<dbReference type="RefSeq" id="WP_340196997.1">
    <property type="nucleotide sequence ID" value="NZ_JBBKAP010000052.1"/>
</dbReference>
<reference evidence="3 4" key="1">
    <citation type="submission" date="2024-03" db="EMBL/GenBank/DDBJ databases">
        <title>Whole genomes of four grape xylem sap localized bacterial endophytes.</title>
        <authorList>
            <person name="Kumar G."/>
            <person name="Savka M.A."/>
        </authorList>
    </citation>
    <scope>NUCLEOTIDE SEQUENCE [LARGE SCALE GENOMIC DNA]</scope>
    <source>
        <strain evidence="3 4">RIT_GXS8</strain>
    </source>
</reference>
<gene>
    <name evidence="3" type="ORF">WMN62_14345</name>
</gene>
<comment type="caution">
    <text evidence="3">The sequence shown here is derived from an EMBL/GenBank/DDBJ whole genome shotgun (WGS) entry which is preliminary data.</text>
</comment>
<dbReference type="InterPro" id="IPR055050">
    <property type="entry name" value="WsaF_C"/>
</dbReference>
<dbReference type="InterPro" id="IPR048510">
    <property type="entry name" value="WsaF_N"/>
</dbReference>
<accession>A0ABU8YDQ9</accession>
<evidence type="ECO:0000259" key="2">
    <source>
        <dbReference type="Pfam" id="PF22772"/>
    </source>
</evidence>
<feature type="domain" description="WsaF C-terminal" evidence="2">
    <location>
        <begin position="275"/>
        <end position="404"/>
    </location>
</feature>
<dbReference type="Proteomes" id="UP001370299">
    <property type="component" value="Unassembled WGS sequence"/>
</dbReference>
<name>A0ABU8YDQ9_9MICO</name>
<dbReference type="Pfam" id="PF22772">
    <property type="entry name" value="WsaF_C"/>
    <property type="match status" value="1"/>
</dbReference>
<protein>
    <recommendedName>
        <fullName evidence="5">Glycosyltransferase involved in cell wall biosynthesis</fullName>
    </recommendedName>
</protein>
<evidence type="ECO:0008006" key="5">
    <source>
        <dbReference type="Google" id="ProtNLM"/>
    </source>
</evidence>
<dbReference type="Gene3D" id="3.40.50.2000">
    <property type="entry name" value="Glycogen Phosphorylase B"/>
    <property type="match status" value="1"/>
</dbReference>